<evidence type="ECO:0000259" key="1">
    <source>
        <dbReference type="Pfam" id="PF19993"/>
    </source>
</evidence>
<protein>
    <recommendedName>
        <fullName evidence="1">Double-GTPase 2 domain-containing protein</fullName>
    </recommendedName>
</protein>
<keyword evidence="3" id="KW-1185">Reference proteome</keyword>
<gene>
    <name evidence="2" type="ORF">ABB22_02240</name>
</gene>
<accession>A0ABR5NND0</accession>
<evidence type="ECO:0000313" key="2">
    <source>
        <dbReference type="EMBL" id="KRG60215.1"/>
    </source>
</evidence>
<organism evidence="2 3">
    <name type="scientific">Stenotrophomonas nitritireducens</name>
    <dbReference type="NCBI Taxonomy" id="83617"/>
    <lineage>
        <taxon>Bacteria</taxon>
        <taxon>Pseudomonadati</taxon>
        <taxon>Pseudomonadota</taxon>
        <taxon>Gammaproteobacteria</taxon>
        <taxon>Lysobacterales</taxon>
        <taxon>Lysobacteraceae</taxon>
        <taxon>Stenotrophomonas</taxon>
    </lineage>
</organism>
<comment type="caution">
    <text evidence="2">The sequence shown here is derived from an EMBL/GenBank/DDBJ whole genome shotgun (WGS) entry which is preliminary data.</text>
</comment>
<dbReference type="EMBL" id="LDJG01000003">
    <property type="protein sequence ID" value="KRG60215.1"/>
    <property type="molecule type" value="Genomic_DNA"/>
</dbReference>
<evidence type="ECO:0000313" key="3">
    <source>
        <dbReference type="Proteomes" id="UP000050902"/>
    </source>
</evidence>
<name>A0ABR5NND0_9GAMM</name>
<dbReference type="Pfam" id="PF19993">
    <property type="entry name" value="DO-GTPase2"/>
    <property type="match status" value="1"/>
</dbReference>
<feature type="domain" description="Double-GTPase 2" evidence="1">
    <location>
        <begin position="101"/>
        <end position="318"/>
    </location>
</feature>
<reference evidence="2 3" key="1">
    <citation type="submission" date="2015-05" db="EMBL/GenBank/DDBJ databases">
        <title>Genome sequencing and analysis of members of genus Stenotrophomonas.</title>
        <authorList>
            <person name="Patil P.P."/>
            <person name="Midha S."/>
            <person name="Patil P.B."/>
        </authorList>
    </citation>
    <scope>NUCLEOTIDE SEQUENCE [LARGE SCALE GENOMIC DNA]</scope>
    <source>
        <strain evidence="2 3">DSM 12575</strain>
    </source>
</reference>
<proteinExistence type="predicted"/>
<sequence>MVQGPCQLSECTYNVTKACVLNRPVDTCSNRRDPGEAGNKFEEDELDDCIPIPDPVTEGRPSVDLGGAVLASPDETPRLPSSLTMGLEEATSLMTRRHTTMVGILGLPDSGKTACLVSAYLLLAKGGFAGYDFAESATLMAFEQISRGSRHWTEGDEPGQLTTHTEMVDDRQAGFLHFRLRRHKDNRFFDMLMPDLPGEWSKALIDKADSDRFSFLGSASVIWLMVDGRAFASPKTKRYATYRAEMLVERLSAILPTPRPRVILVPSWRDIGEFPADAYESICEAGRGHGMEIALAPIASFSFGDVEPGSGIASLIEKTLNHGRAVPEFWSDHQSPSTRKLICFRSVA</sequence>
<dbReference type="InterPro" id="IPR045528">
    <property type="entry name" value="DO-GTPase2"/>
</dbReference>
<dbReference type="Proteomes" id="UP000050902">
    <property type="component" value="Unassembled WGS sequence"/>
</dbReference>